<dbReference type="InterPro" id="IPR050266">
    <property type="entry name" value="AB_hydrolase_sf"/>
</dbReference>
<evidence type="ECO:0000259" key="2">
    <source>
        <dbReference type="Pfam" id="PF00561"/>
    </source>
</evidence>
<dbReference type="InterPro" id="IPR029058">
    <property type="entry name" value="AB_hydrolase_fold"/>
</dbReference>
<evidence type="ECO:0000313" key="4">
    <source>
        <dbReference type="EMBL" id="SPZ05865.1"/>
    </source>
</evidence>
<name>A0A2X2D102_PSELU</name>
<reference evidence="3 6" key="2">
    <citation type="submission" date="2020-10" db="EMBL/GenBank/DDBJ databases">
        <title>Genome sequences of Pseudomonas isolates.</title>
        <authorList>
            <person name="Wessels L."/>
            <person name="Reich F."/>
            <person name="Hammerl J."/>
        </authorList>
    </citation>
    <scope>NUCLEOTIDE SEQUENCE [LARGE SCALE GENOMIC DNA]</scope>
    <source>
        <strain evidence="3 6">20-MO00624-0</strain>
    </source>
</reference>
<dbReference type="GO" id="GO:0046464">
    <property type="term" value="P:acylglycerol catabolic process"/>
    <property type="evidence" value="ECO:0007669"/>
    <property type="project" value="TreeGrafter"/>
</dbReference>
<feature type="domain" description="AB hydrolase-1" evidence="2">
    <location>
        <begin position="67"/>
        <end position="319"/>
    </location>
</feature>
<accession>A0A2X2D102</accession>
<reference evidence="4 5" key="1">
    <citation type="submission" date="2018-06" db="EMBL/GenBank/DDBJ databases">
        <authorList>
            <consortium name="Pathogen Informatics"/>
            <person name="Doyle S."/>
        </authorList>
    </citation>
    <scope>NUCLEOTIDE SEQUENCE [LARGE SCALE GENOMIC DNA]</scope>
    <source>
        <strain evidence="4 5">NCTC11842</strain>
    </source>
</reference>
<keyword evidence="1" id="KW-0732">Signal</keyword>
<dbReference type="GO" id="GO:0047372">
    <property type="term" value="F:monoacylglycerol lipase activity"/>
    <property type="evidence" value="ECO:0007669"/>
    <property type="project" value="TreeGrafter"/>
</dbReference>
<dbReference type="Pfam" id="PF00561">
    <property type="entry name" value="Abhydrolase_1"/>
    <property type="match status" value="1"/>
</dbReference>
<feature type="signal peptide" evidence="1">
    <location>
        <begin position="1"/>
        <end position="20"/>
    </location>
</feature>
<gene>
    <name evidence="4" type="primary">dhmA</name>
    <name evidence="3" type="ORF">IRZ65_07555</name>
    <name evidence="4" type="ORF">NCTC11842_01810</name>
</gene>
<dbReference type="InterPro" id="IPR000073">
    <property type="entry name" value="AB_hydrolase_1"/>
</dbReference>
<dbReference type="SUPFAM" id="SSF53474">
    <property type="entry name" value="alpha/beta-Hydrolases"/>
    <property type="match status" value="1"/>
</dbReference>
<dbReference type="Proteomes" id="UP000250443">
    <property type="component" value="Unassembled WGS sequence"/>
</dbReference>
<dbReference type="EMBL" id="UAUF01000011">
    <property type="protein sequence ID" value="SPZ05865.1"/>
    <property type="molecule type" value="Genomic_DNA"/>
</dbReference>
<keyword evidence="6" id="KW-1185">Reference proteome</keyword>
<dbReference type="GO" id="GO:0018786">
    <property type="term" value="F:haloalkane dehalogenase activity"/>
    <property type="evidence" value="ECO:0007669"/>
    <property type="project" value="UniProtKB-EC"/>
</dbReference>
<dbReference type="InterPro" id="IPR000639">
    <property type="entry name" value="Epox_hydrolase-like"/>
</dbReference>
<keyword evidence="4" id="KW-0378">Hydrolase</keyword>
<dbReference type="Proteomes" id="UP000626180">
    <property type="component" value="Unassembled WGS sequence"/>
</dbReference>
<proteinExistence type="predicted"/>
<dbReference type="Gene3D" id="3.40.50.1820">
    <property type="entry name" value="alpha/beta hydrolase"/>
    <property type="match status" value="1"/>
</dbReference>
<dbReference type="EC" id="3.8.1.5" evidence="4"/>
<evidence type="ECO:0000313" key="5">
    <source>
        <dbReference type="Proteomes" id="UP000250443"/>
    </source>
</evidence>
<dbReference type="PRINTS" id="PR00412">
    <property type="entry name" value="EPOXHYDRLASE"/>
</dbReference>
<sequence length="334" mass="37471">MFARLAPALLLATLTHSALAADAAYGPRLEGFEYAYPVSEFEFTSQNQRLQMAYIDVKPTATPNGRTVVLMHGKNFCAGTWETTIAQLSGAGYRVVAPDQIGFCKSTKPEHYQYTFQQLAVNTHALLEHLGVDKVTVLGHSTGGMLATRYALLYPSQVEQLVMVNPIGLEDWKTKGVPYRSVDQWYERELKTSAEGIRKYEQNTYYAGQWKPEYDRWVDMLAGLYRGEGKQVVAWNSALLYDMIYTQPVVYEFDQLRMPTLLMIGTKDNTAIGKDAATPEVQKALGDYTTLGKQTAKTIPHATLIEFDDMGHAPQIQDPERFHKALLKGLAEIK</sequence>
<evidence type="ECO:0000313" key="3">
    <source>
        <dbReference type="EMBL" id="MBF8640533.1"/>
    </source>
</evidence>
<dbReference type="PANTHER" id="PTHR43798:SF33">
    <property type="entry name" value="HYDROLASE, PUTATIVE (AFU_ORTHOLOGUE AFUA_2G14860)-RELATED"/>
    <property type="match status" value="1"/>
</dbReference>
<evidence type="ECO:0000256" key="1">
    <source>
        <dbReference type="SAM" id="SignalP"/>
    </source>
</evidence>
<dbReference type="PANTHER" id="PTHR43798">
    <property type="entry name" value="MONOACYLGLYCEROL LIPASE"/>
    <property type="match status" value="1"/>
</dbReference>
<dbReference type="GO" id="GO:0016020">
    <property type="term" value="C:membrane"/>
    <property type="evidence" value="ECO:0007669"/>
    <property type="project" value="TreeGrafter"/>
</dbReference>
<evidence type="ECO:0000313" key="6">
    <source>
        <dbReference type="Proteomes" id="UP000626180"/>
    </source>
</evidence>
<dbReference type="PRINTS" id="PR00111">
    <property type="entry name" value="ABHYDROLASE"/>
</dbReference>
<dbReference type="AlphaFoldDB" id="A0A2X2D102"/>
<dbReference type="RefSeq" id="WP_010797974.1">
    <property type="nucleotide sequence ID" value="NZ_CP069270.1"/>
</dbReference>
<protein>
    <submittedName>
        <fullName evidence="3">Alpha/beta hydrolase</fullName>
    </submittedName>
    <submittedName>
        <fullName evidence="4">MhpC</fullName>
        <ecNumber evidence="4">3.8.1.5</ecNumber>
    </submittedName>
</protein>
<organism evidence="4 5">
    <name type="scientific">Pseudomonas luteola</name>
    <dbReference type="NCBI Taxonomy" id="47886"/>
    <lineage>
        <taxon>Bacteria</taxon>
        <taxon>Pseudomonadati</taxon>
        <taxon>Pseudomonadota</taxon>
        <taxon>Gammaproteobacteria</taxon>
        <taxon>Pseudomonadales</taxon>
        <taxon>Pseudomonadaceae</taxon>
        <taxon>Pseudomonas</taxon>
    </lineage>
</organism>
<feature type="chain" id="PRO_5016155156" evidence="1">
    <location>
        <begin position="21"/>
        <end position="334"/>
    </location>
</feature>
<dbReference type="EMBL" id="JADMCD010000003">
    <property type="protein sequence ID" value="MBF8640533.1"/>
    <property type="molecule type" value="Genomic_DNA"/>
</dbReference>